<evidence type="ECO:0000313" key="1">
    <source>
        <dbReference type="EMBL" id="MCI72148.1"/>
    </source>
</evidence>
<name>A0A392UGP8_9FABA</name>
<dbReference type="EMBL" id="LXQA010811849">
    <property type="protein sequence ID" value="MCI72148.1"/>
    <property type="molecule type" value="Genomic_DNA"/>
</dbReference>
<organism evidence="1 2">
    <name type="scientific">Trifolium medium</name>
    <dbReference type="NCBI Taxonomy" id="97028"/>
    <lineage>
        <taxon>Eukaryota</taxon>
        <taxon>Viridiplantae</taxon>
        <taxon>Streptophyta</taxon>
        <taxon>Embryophyta</taxon>
        <taxon>Tracheophyta</taxon>
        <taxon>Spermatophyta</taxon>
        <taxon>Magnoliopsida</taxon>
        <taxon>eudicotyledons</taxon>
        <taxon>Gunneridae</taxon>
        <taxon>Pentapetalae</taxon>
        <taxon>rosids</taxon>
        <taxon>fabids</taxon>
        <taxon>Fabales</taxon>
        <taxon>Fabaceae</taxon>
        <taxon>Papilionoideae</taxon>
        <taxon>50 kb inversion clade</taxon>
        <taxon>NPAAA clade</taxon>
        <taxon>Hologalegina</taxon>
        <taxon>IRL clade</taxon>
        <taxon>Trifolieae</taxon>
        <taxon>Trifolium</taxon>
    </lineage>
</organism>
<sequence>GSAHAESDVPEALLQSLDLRSKTFRVCPQLPESVLQTMKGFFRGVDSAFAFLGYSFA</sequence>
<dbReference type="Proteomes" id="UP000265520">
    <property type="component" value="Unassembled WGS sequence"/>
</dbReference>
<proteinExistence type="predicted"/>
<reference evidence="1 2" key="1">
    <citation type="journal article" date="2018" name="Front. Plant Sci.">
        <title>Red Clover (Trifolium pratense) and Zigzag Clover (T. medium) - A Picture of Genomic Similarities and Differences.</title>
        <authorList>
            <person name="Dluhosova J."/>
            <person name="Istvanek J."/>
            <person name="Nedelnik J."/>
            <person name="Repkova J."/>
        </authorList>
    </citation>
    <scope>NUCLEOTIDE SEQUENCE [LARGE SCALE GENOMIC DNA]</scope>
    <source>
        <strain evidence="2">cv. 10/8</strain>
        <tissue evidence="1">Leaf</tissue>
    </source>
</reference>
<keyword evidence="2" id="KW-1185">Reference proteome</keyword>
<comment type="caution">
    <text evidence="1">The sequence shown here is derived from an EMBL/GenBank/DDBJ whole genome shotgun (WGS) entry which is preliminary data.</text>
</comment>
<dbReference type="AlphaFoldDB" id="A0A392UGP8"/>
<evidence type="ECO:0000313" key="2">
    <source>
        <dbReference type="Proteomes" id="UP000265520"/>
    </source>
</evidence>
<protein>
    <submittedName>
        <fullName evidence="1">Uncharacterized protein</fullName>
    </submittedName>
</protein>
<feature type="non-terminal residue" evidence="1">
    <location>
        <position position="1"/>
    </location>
</feature>
<accession>A0A392UGP8</accession>